<comment type="caution">
    <text evidence="3">The sequence shown here is derived from an EMBL/GenBank/DDBJ whole genome shotgun (WGS) entry which is preliminary data.</text>
</comment>
<dbReference type="Gene3D" id="3.40.50.200">
    <property type="entry name" value="Peptidase S8/S53 domain"/>
    <property type="match status" value="1"/>
</dbReference>
<dbReference type="Pfam" id="PF00082">
    <property type="entry name" value="Peptidase_S8"/>
    <property type="match status" value="1"/>
</dbReference>
<protein>
    <recommendedName>
        <fullName evidence="2">Peptidase S8/S53 domain-containing protein</fullName>
    </recommendedName>
</protein>
<dbReference type="PANTHER" id="PTHR43399">
    <property type="entry name" value="SUBTILISIN-RELATED"/>
    <property type="match status" value="1"/>
</dbReference>
<dbReference type="Gene3D" id="2.60.120.1290">
    <property type="match status" value="1"/>
</dbReference>
<sequence>MRSPTGELISRIPARNGPSTQVRLILENTTVIVTYYFPFEGSGDQLTAIRLINTTAGIWTITVHGDIVLDGTYHAWLPLTGFVPPTVEFLEPSPYYTVVIPSTMLGGIACGAYNSGNNSLYSESSWGPTRIGAIRPDLVAPGVGVGGYYPSGYGTMDGTSAATAIVAGACVLMMQWGVVQGNDLSLSTYQIRAYLIRGCTRSENMIYPNNKWGFGILDLMNSFRLMREI</sequence>
<dbReference type="InterPro" id="IPR051048">
    <property type="entry name" value="Peptidase_S8/S53_subtilisin"/>
</dbReference>
<dbReference type="InterPro" id="IPR000209">
    <property type="entry name" value="Peptidase_S8/S53_dom"/>
</dbReference>
<evidence type="ECO:0000313" key="3">
    <source>
        <dbReference type="EMBL" id="MPN16491.1"/>
    </source>
</evidence>
<evidence type="ECO:0000259" key="2">
    <source>
        <dbReference type="Pfam" id="PF00082"/>
    </source>
</evidence>
<accession>A0A645FQ03</accession>
<dbReference type="EMBL" id="VSSQ01063454">
    <property type="protein sequence ID" value="MPN16491.1"/>
    <property type="molecule type" value="Genomic_DNA"/>
</dbReference>
<gene>
    <name evidence="3" type="ORF">SDC9_163835</name>
</gene>
<feature type="domain" description="Peptidase S8/S53" evidence="2">
    <location>
        <begin position="96"/>
        <end position="215"/>
    </location>
</feature>
<dbReference type="AlphaFoldDB" id="A0A645FQ03"/>
<comment type="similarity">
    <text evidence="1">Belongs to the peptidase S8 family.</text>
</comment>
<dbReference type="PANTHER" id="PTHR43399:SF4">
    <property type="entry name" value="CELL WALL-ASSOCIATED PROTEASE"/>
    <property type="match status" value="1"/>
</dbReference>
<proteinExistence type="inferred from homology"/>
<evidence type="ECO:0000256" key="1">
    <source>
        <dbReference type="ARBA" id="ARBA00011073"/>
    </source>
</evidence>
<dbReference type="InterPro" id="IPR036852">
    <property type="entry name" value="Peptidase_S8/S53_dom_sf"/>
</dbReference>
<reference evidence="3" key="1">
    <citation type="submission" date="2019-08" db="EMBL/GenBank/DDBJ databases">
        <authorList>
            <person name="Kucharzyk K."/>
            <person name="Murdoch R.W."/>
            <person name="Higgins S."/>
            <person name="Loffler F."/>
        </authorList>
    </citation>
    <scope>NUCLEOTIDE SEQUENCE</scope>
</reference>
<name>A0A645FQ03_9ZZZZ</name>
<dbReference type="SUPFAM" id="SSF52743">
    <property type="entry name" value="Subtilisin-like"/>
    <property type="match status" value="1"/>
</dbReference>
<dbReference type="GO" id="GO:0006508">
    <property type="term" value="P:proteolysis"/>
    <property type="evidence" value="ECO:0007669"/>
    <property type="project" value="InterPro"/>
</dbReference>
<dbReference type="GO" id="GO:0004252">
    <property type="term" value="F:serine-type endopeptidase activity"/>
    <property type="evidence" value="ECO:0007669"/>
    <property type="project" value="InterPro"/>
</dbReference>
<organism evidence="3">
    <name type="scientific">bioreactor metagenome</name>
    <dbReference type="NCBI Taxonomy" id="1076179"/>
    <lineage>
        <taxon>unclassified sequences</taxon>
        <taxon>metagenomes</taxon>
        <taxon>ecological metagenomes</taxon>
    </lineage>
</organism>